<name>A0A6A6BG44_9PEZI</name>
<keyword evidence="1" id="KW-0732">Signal</keyword>
<accession>A0A6A6BG44</accession>
<feature type="chain" id="PRO_5025462890" description="Secreted protein" evidence="1">
    <location>
        <begin position="18"/>
        <end position="78"/>
    </location>
</feature>
<evidence type="ECO:0000256" key="1">
    <source>
        <dbReference type="SAM" id="SignalP"/>
    </source>
</evidence>
<evidence type="ECO:0000313" key="3">
    <source>
        <dbReference type="Proteomes" id="UP000799438"/>
    </source>
</evidence>
<gene>
    <name evidence="2" type="ORF">K452DRAFT_286975</name>
</gene>
<keyword evidence="3" id="KW-1185">Reference proteome</keyword>
<evidence type="ECO:0008006" key="4">
    <source>
        <dbReference type="Google" id="ProtNLM"/>
    </source>
</evidence>
<dbReference type="EMBL" id="ML995484">
    <property type="protein sequence ID" value="KAF2142548.1"/>
    <property type="molecule type" value="Genomic_DNA"/>
</dbReference>
<protein>
    <recommendedName>
        <fullName evidence="4">Secreted protein</fullName>
    </recommendedName>
</protein>
<proteinExistence type="predicted"/>
<dbReference type="RefSeq" id="XP_033398260.1">
    <property type="nucleotide sequence ID" value="XM_033540395.1"/>
</dbReference>
<dbReference type="GeneID" id="54297891"/>
<dbReference type="AlphaFoldDB" id="A0A6A6BG44"/>
<reference evidence="2" key="1">
    <citation type="journal article" date="2020" name="Stud. Mycol.">
        <title>101 Dothideomycetes genomes: a test case for predicting lifestyles and emergence of pathogens.</title>
        <authorList>
            <person name="Haridas S."/>
            <person name="Albert R."/>
            <person name="Binder M."/>
            <person name="Bloem J."/>
            <person name="Labutti K."/>
            <person name="Salamov A."/>
            <person name="Andreopoulos B."/>
            <person name="Baker S."/>
            <person name="Barry K."/>
            <person name="Bills G."/>
            <person name="Bluhm B."/>
            <person name="Cannon C."/>
            <person name="Castanera R."/>
            <person name="Culley D."/>
            <person name="Daum C."/>
            <person name="Ezra D."/>
            <person name="Gonzalez J."/>
            <person name="Henrissat B."/>
            <person name="Kuo A."/>
            <person name="Liang C."/>
            <person name="Lipzen A."/>
            <person name="Lutzoni F."/>
            <person name="Magnuson J."/>
            <person name="Mondo S."/>
            <person name="Nolan M."/>
            <person name="Ohm R."/>
            <person name="Pangilinan J."/>
            <person name="Park H.-J."/>
            <person name="Ramirez L."/>
            <person name="Alfaro M."/>
            <person name="Sun H."/>
            <person name="Tritt A."/>
            <person name="Yoshinaga Y."/>
            <person name="Zwiers L.-H."/>
            <person name="Turgeon B."/>
            <person name="Goodwin S."/>
            <person name="Spatafora J."/>
            <person name="Crous P."/>
            <person name="Grigoriev I."/>
        </authorList>
    </citation>
    <scope>NUCLEOTIDE SEQUENCE</scope>
    <source>
        <strain evidence="2">CBS 121167</strain>
    </source>
</reference>
<evidence type="ECO:0000313" key="2">
    <source>
        <dbReference type="EMBL" id="KAF2142548.1"/>
    </source>
</evidence>
<sequence length="78" mass="8590">MAAILPLHVVTLRCVLAVRLIGTYACQPKGVPVPRCVVGLLGEKKQKNSWFPLACVSRSLPSRSYPSASRVWVDDNNR</sequence>
<feature type="signal peptide" evidence="1">
    <location>
        <begin position="1"/>
        <end position="17"/>
    </location>
</feature>
<organism evidence="2 3">
    <name type="scientific">Aplosporella prunicola CBS 121167</name>
    <dbReference type="NCBI Taxonomy" id="1176127"/>
    <lineage>
        <taxon>Eukaryota</taxon>
        <taxon>Fungi</taxon>
        <taxon>Dikarya</taxon>
        <taxon>Ascomycota</taxon>
        <taxon>Pezizomycotina</taxon>
        <taxon>Dothideomycetes</taxon>
        <taxon>Dothideomycetes incertae sedis</taxon>
        <taxon>Botryosphaeriales</taxon>
        <taxon>Aplosporellaceae</taxon>
        <taxon>Aplosporella</taxon>
    </lineage>
</organism>
<dbReference type="Proteomes" id="UP000799438">
    <property type="component" value="Unassembled WGS sequence"/>
</dbReference>